<accession>A0A8H4P865</accession>
<evidence type="ECO:0000313" key="3">
    <source>
        <dbReference type="Proteomes" id="UP000554235"/>
    </source>
</evidence>
<proteinExistence type="predicted"/>
<organism evidence="2 3">
    <name type="scientific">Fusarium albosuccineum</name>
    <dbReference type="NCBI Taxonomy" id="1237068"/>
    <lineage>
        <taxon>Eukaryota</taxon>
        <taxon>Fungi</taxon>
        <taxon>Dikarya</taxon>
        <taxon>Ascomycota</taxon>
        <taxon>Pezizomycotina</taxon>
        <taxon>Sordariomycetes</taxon>
        <taxon>Hypocreomycetidae</taxon>
        <taxon>Hypocreales</taxon>
        <taxon>Nectriaceae</taxon>
        <taxon>Fusarium</taxon>
        <taxon>Fusarium decemcellulare species complex</taxon>
    </lineage>
</organism>
<name>A0A8H4P865_9HYPO</name>
<feature type="non-terminal residue" evidence="2">
    <location>
        <position position="112"/>
    </location>
</feature>
<dbReference type="AlphaFoldDB" id="A0A8H4P865"/>
<feature type="region of interest" description="Disordered" evidence="1">
    <location>
        <begin position="1"/>
        <end position="38"/>
    </location>
</feature>
<dbReference type="Proteomes" id="UP000554235">
    <property type="component" value="Unassembled WGS sequence"/>
</dbReference>
<sequence length="112" mass="12162">MQATRGSYSQTLDPVNTLGSASDPPGFQQQTSQWRSLPAAQNRCLPPLGRGISLAMMPQATTAMWHPRPVSPEYAPRPMLPPMLPPIFPPLHPGRGYMFQPGVTPPFGHSSS</sequence>
<protein>
    <submittedName>
        <fullName evidence="2">Regulatory amdA</fullName>
    </submittedName>
</protein>
<feature type="compositionally biased region" description="Polar residues" evidence="1">
    <location>
        <begin position="1"/>
        <end position="20"/>
    </location>
</feature>
<comment type="caution">
    <text evidence="2">The sequence shown here is derived from an EMBL/GenBank/DDBJ whole genome shotgun (WGS) entry which is preliminary data.</text>
</comment>
<keyword evidence="3" id="KW-1185">Reference proteome</keyword>
<dbReference type="EMBL" id="JAADYS010001474">
    <property type="protein sequence ID" value="KAF4462810.1"/>
    <property type="molecule type" value="Genomic_DNA"/>
</dbReference>
<evidence type="ECO:0000256" key="1">
    <source>
        <dbReference type="SAM" id="MobiDB-lite"/>
    </source>
</evidence>
<reference evidence="2 3" key="1">
    <citation type="submission" date="2020-01" db="EMBL/GenBank/DDBJ databases">
        <title>Identification and distribution of gene clusters putatively required for synthesis of sphingolipid metabolism inhibitors in phylogenetically diverse species of the filamentous fungus Fusarium.</title>
        <authorList>
            <person name="Kim H.-S."/>
            <person name="Busman M."/>
            <person name="Brown D.W."/>
            <person name="Divon H."/>
            <person name="Uhlig S."/>
            <person name="Proctor R.H."/>
        </authorList>
    </citation>
    <scope>NUCLEOTIDE SEQUENCE [LARGE SCALE GENOMIC DNA]</scope>
    <source>
        <strain evidence="2 3">NRRL 20459</strain>
    </source>
</reference>
<gene>
    <name evidence="2" type="ORF">FALBO_10373</name>
</gene>
<evidence type="ECO:0000313" key="2">
    <source>
        <dbReference type="EMBL" id="KAF4462810.1"/>
    </source>
</evidence>